<evidence type="ECO:0000313" key="1">
    <source>
        <dbReference type="EnsemblMetazoa" id="AQUA014703-PA"/>
    </source>
</evidence>
<evidence type="ECO:0000313" key="2">
    <source>
        <dbReference type="Proteomes" id="UP000076407"/>
    </source>
</evidence>
<keyword evidence="2" id="KW-1185">Reference proteome</keyword>
<sequence length="15" mass="1609">MVFGDTLSVPSVLPF</sequence>
<proteinExistence type="predicted"/>
<dbReference type="EnsemblMetazoa" id="AQUA014703-RA">
    <property type="protein sequence ID" value="AQUA014703-PA"/>
    <property type="gene ID" value="AQUA014703"/>
</dbReference>
<organism evidence="1 2">
    <name type="scientific">Anopheles quadriannulatus</name>
    <name type="common">Mosquito</name>
    <dbReference type="NCBI Taxonomy" id="34691"/>
    <lineage>
        <taxon>Eukaryota</taxon>
        <taxon>Metazoa</taxon>
        <taxon>Ecdysozoa</taxon>
        <taxon>Arthropoda</taxon>
        <taxon>Hexapoda</taxon>
        <taxon>Insecta</taxon>
        <taxon>Pterygota</taxon>
        <taxon>Neoptera</taxon>
        <taxon>Endopterygota</taxon>
        <taxon>Diptera</taxon>
        <taxon>Nematocera</taxon>
        <taxon>Culicoidea</taxon>
        <taxon>Culicidae</taxon>
        <taxon>Anophelinae</taxon>
        <taxon>Anopheles</taxon>
    </lineage>
</organism>
<name>A0A182XS89_ANOQN</name>
<protein>
    <submittedName>
        <fullName evidence="1">Uncharacterized protein</fullName>
    </submittedName>
</protein>
<dbReference type="VEuPathDB" id="VectorBase:AQUA014703"/>
<accession>A0A182XS89</accession>
<dbReference type="Proteomes" id="UP000076407">
    <property type="component" value="Unassembled WGS sequence"/>
</dbReference>
<reference evidence="1" key="1">
    <citation type="submission" date="2020-05" db="UniProtKB">
        <authorList>
            <consortium name="EnsemblMetazoa"/>
        </authorList>
    </citation>
    <scope>IDENTIFICATION</scope>
    <source>
        <strain evidence="1">SANGQUA</strain>
    </source>
</reference>